<feature type="region of interest" description="Disordered" evidence="5">
    <location>
        <begin position="281"/>
        <end position="301"/>
    </location>
</feature>
<dbReference type="InterPro" id="IPR050301">
    <property type="entry name" value="NTE"/>
</dbReference>
<dbReference type="Gene3D" id="3.40.1090.10">
    <property type="entry name" value="Cytosolic phospholipase A2 catalytic domain"/>
    <property type="match status" value="1"/>
</dbReference>
<sequence length="339" mass="36199">MQRENLTTGERHEVLRVIAERAREGDGPGARRDGLRLALVIEGGGMRGTISAGMALALHEAGVTRVFDAVYGASAGAITGAWLLSSTPENLTGWAEPSYARAMIRPSNLWLRRPVVDVRHLIEYLYREVAPMDFDSVLANPVEFHPLATDAHSGLSTDLRPFLTGPVELRLALRASAALPFLAGPPVRLGGHTFYDAGLAESIPYRTALAQGATHVLVLRSRSAPMPSPAAGSRAPARPSLGARLITSTTLRSHPGALHEVFHSRSTRLSEDDALLAAYDRSGLPSGTPPVDTAPRSEPAVLSIRPAPESPRVGRLTRDGKTLKAALEAGRTAVRRLLP</sequence>
<evidence type="ECO:0000313" key="7">
    <source>
        <dbReference type="EMBL" id="MBB0230696.1"/>
    </source>
</evidence>
<keyword evidence="2 4" id="KW-0442">Lipid degradation</keyword>
<dbReference type="SUPFAM" id="SSF52151">
    <property type="entry name" value="FabD/lysophospholipase-like"/>
    <property type="match status" value="1"/>
</dbReference>
<dbReference type="PANTHER" id="PTHR14226:SF64">
    <property type="entry name" value="PNPLA DOMAIN-CONTAINING PROTEIN"/>
    <property type="match status" value="1"/>
</dbReference>
<evidence type="ECO:0000256" key="1">
    <source>
        <dbReference type="ARBA" id="ARBA00022801"/>
    </source>
</evidence>
<accession>A0A7W3T4U3</accession>
<evidence type="ECO:0000256" key="2">
    <source>
        <dbReference type="ARBA" id="ARBA00022963"/>
    </source>
</evidence>
<dbReference type="PANTHER" id="PTHR14226">
    <property type="entry name" value="NEUROPATHY TARGET ESTERASE/SWISS CHEESE D.MELANOGASTER"/>
    <property type="match status" value="1"/>
</dbReference>
<evidence type="ECO:0000256" key="3">
    <source>
        <dbReference type="ARBA" id="ARBA00023098"/>
    </source>
</evidence>
<keyword evidence="8" id="KW-1185">Reference proteome</keyword>
<proteinExistence type="predicted"/>
<dbReference type="AlphaFoldDB" id="A0A7W3T4U3"/>
<dbReference type="InterPro" id="IPR016035">
    <property type="entry name" value="Acyl_Trfase/lysoPLipase"/>
</dbReference>
<keyword evidence="1 4" id="KW-0378">Hydrolase</keyword>
<dbReference type="Proteomes" id="UP000530234">
    <property type="component" value="Unassembled WGS sequence"/>
</dbReference>
<feature type="domain" description="PNPLA" evidence="6">
    <location>
        <begin position="39"/>
        <end position="209"/>
    </location>
</feature>
<keyword evidence="3 4" id="KW-0443">Lipid metabolism</keyword>
<protein>
    <submittedName>
        <fullName evidence="7">Patatin family protein</fullName>
    </submittedName>
</protein>
<dbReference type="InterPro" id="IPR002641">
    <property type="entry name" value="PNPLA_dom"/>
</dbReference>
<gene>
    <name evidence="7" type="ORF">FOE67_14510</name>
</gene>
<evidence type="ECO:0000256" key="4">
    <source>
        <dbReference type="PROSITE-ProRule" id="PRU01161"/>
    </source>
</evidence>
<feature type="active site" description="Proton acceptor" evidence="4">
    <location>
        <position position="196"/>
    </location>
</feature>
<feature type="short sequence motif" description="GXGXXG" evidence="4">
    <location>
        <begin position="43"/>
        <end position="48"/>
    </location>
</feature>
<evidence type="ECO:0000313" key="8">
    <source>
        <dbReference type="Proteomes" id="UP000530234"/>
    </source>
</evidence>
<dbReference type="GO" id="GO:0016787">
    <property type="term" value="F:hydrolase activity"/>
    <property type="evidence" value="ECO:0007669"/>
    <property type="project" value="UniProtKB-UniRule"/>
</dbReference>
<name>A0A7W3T4U3_9ACTN</name>
<dbReference type="GO" id="GO:0016042">
    <property type="term" value="P:lipid catabolic process"/>
    <property type="evidence" value="ECO:0007669"/>
    <property type="project" value="UniProtKB-UniRule"/>
</dbReference>
<comment type="caution">
    <text evidence="4">Lacks conserved residue(s) required for the propagation of feature annotation.</text>
</comment>
<feature type="short sequence motif" description="GXSXG" evidence="4">
    <location>
        <begin position="72"/>
        <end position="76"/>
    </location>
</feature>
<evidence type="ECO:0000259" key="6">
    <source>
        <dbReference type="PROSITE" id="PS51635"/>
    </source>
</evidence>
<organism evidence="7 8">
    <name type="scientific">Streptomyces calidiresistens</name>
    <dbReference type="NCBI Taxonomy" id="1485586"/>
    <lineage>
        <taxon>Bacteria</taxon>
        <taxon>Bacillati</taxon>
        <taxon>Actinomycetota</taxon>
        <taxon>Actinomycetes</taxon>
        <taxon>Kitasatosporales</taxon>
        <taxon>Streptomycetaceae</taxon>
        <taxon>Streptomyces</taxon>
    </lineage>
</organism>
<feature type="active site" description="Nucleophile" evidence="4">
    <location>
        <position position="74"/>
    </location>
</feature>
<dbReference type="PROSITE" id="PS51635">
    <property type="entry name" value="PNPLA"/>
    <property type="match status" value="1"/>
</dbReference>
<reference evidence="8" key="1">
    <citation type="submission" date="2019-10" db="EMBL/GenBank/DDBJ databases">
        <title>Streptomyces sp. nov., a novel actinobacterium isolated from alkaline environment.</title>
        <authorList>
            <person name="Golinska P."/>
        </authorList>
    </citation>
    <scope>NUCLEOTIDE SEQUENCE [LARGE SCALE GENOMIC DNA]</scope>
    <source>
        <strain evidence="8">DSM 42108</strain>
    </source>
</reference>
<dbReference type="RefSeq" id="WP_182664375.1">
    <property type="nucleotide sequence ID" value="NZ_VKHS01000332.1"/>
</dbReference>
<dbReference type="EMBL" id="VKHS01000332">
    <property type="protein sequence ID" value="MBB0230696.1"/>
    <property type="molecule type" value="Genomic_DNA"/>
</dbReference>
<dbReference type="Pfam" id="PF01734">
    <property type="entry name" value="Patatin"/>
    <property type="match status" value="1"/>
</dbReference>
<evidence type="ECO:0000256" key="5">
    <source>
        <dbReference type="SAM" id="MobiDB-lite"/>
    </source>
</evidence>
<comment type="caution">
    <text evidence="7">The sequence shown here is derived from an EMBL/GenBank/DDBJ whole genome shotgun (WGS) entry which is preliminary data.</text>
</comment>